<evidence type="ECO:0000313" key="3">
    <source>
        <dbReference type="EMBL" id="VFT90891.1"/>
    </source>
</evidence>
<reference evidence="2" key="2">
    <citation type="submission" date="2019-06" db="EMBL/GenBank/DDBJ databases">
        <title>Genomics analysis of Aphanomyces spp. identifies a new class of oomycete effector associated with host adaptation.</title>
        <authorList>
            <person name="Gaulin E."/>
        </authorList>
    </citation>
    <scope>NUCLEOTIDE SEQUENCE</scope>
    <source>
        <strain evidence="2">CBS 578.67</strain>
    </source>
</reference>
<feature type="region of interest" description="Disordered" evidence="1">
    <location>
        <begin position="269"/>
        <end position="295"/>
    </location>
</feature>
<dbReference type="Gene3D" id="4.10.60.10">
    <property type="entry name" value="Zinc finger, CCHC-type"/>
    <property type="match status" value="1"/>
</dbReference>
<accession>A0A485L025</accession>
<evidence type="ECO:0000256" key="1">
    <source>
        <dbReference type="SAM" id="MobiDB-lite"/>
    </source>
</evidence>
<reference evidence="3 4" key="1">
    <citation type="submission" date="2019-03" db="EMBL/GenBank/DDBJ databases">
        <authorList>
            <person name="Gaulin E."/>
            <person name="Dumas B."/>
        </authorList>
    </citation>
    <scope>NUCLEOTIDE SEQUENCE [LARGE SCALE GENOMIC DNA]</scope>
    <source>
        <strain evidence="3">CBS 568.67</strain>
    </source>
</reference>
<keyword evidence="4" id="KW-1185">Reference proteome</keyword>
<feature type="compositionally biased region" description="Polar residues" evidence="1">
    <location>
        <begin position="281"/>
        <end position="291"/>
    </location>
</feature>
<name>A0A485L025_9STRA</name>
<dbReference type="Proteomes" id="UP000332933">
    <property type="component" value="Unassembled WGS sequence"/>
</dbReference>
<feature type="compositionally biased region" description="Low complexity" evidence="1">
    <location>
        <begin position="153"/>
        <end position="167"/>
    </location>
</feature>
<organism evidence="3 4">
    <name type="scientific">Aphanomyces stellatus</name>
    <dbReference type="NCBI Taxonomy" id="120398"/>
    <lineage>
        <taxon>Eukaryota</taxon>
        <taxon>Sar</taxon>
        <taxon>Stramenopiles</taxon>
        <taxon>Oomycota</taxon>
        <taxon>Saprolegniomycetes</taxon>
        <taxon>Saprolegniales</taxon>
        <taxon>Verrucalvaceae</taxon>
        <taxon>Aphanomyces</taxon>
    </lineage>
</organism>
<evidence type="ECO:0000313" key="2">
    <source>
        <dbReference type="EMBL" id="KAF0695098.1"/>
    </source>
</evidence>
<gene>
    <name evidence="3" type="primary">Aste57867_14063</name>
    <name evidence="2" type="ORF">As57867_014012</name>
    <name evidence="3" type="ORF">ASTE57867_14063</name>
</gene>
<dbReference type="OrthoDB" id="120436at2759"/>
<evidence type="ECO:0000313" key="4">
    <source>
        <dbReference type="Proteomes" id="UP000332933"/>
    </source>
</evidence>
<dbReference type="AlphaFoldDB" id="A0A485L025"/>
<feature type="compositionally biased region" description="Low complexity" evidence="1">
    <location>
        <begin position="269"/>
        <end position="280"/>
    </location>
</feature>
<dbReference type="EMBL" id="VJMH01005513">
    <property type="protein sequence ID" value="KAF0695098.1"/>
    <property type="molecule type" value="Genomic_DNA"/>
</dbReference>
<sequence length="363" mass="39987">MVPNSTELNSCEFFIRHLEDQADRYALDDEACKALLGLKLCAGKAAPSLNKLCNRTQRDYIVELKDGLDRQDGETVKVYTIRLMSFLRENGVPSHRGAAYFKSGVRHHAAESCLVNTNRDLQTVDDCMQLLKLRQLKLEESQTMFDRTRSRFRPSSAATTSASSNSSWGDHFPAPSPRRSRRTSSVEFEDQSTQATLSKILEALVSGQNKQQQDFVVQITQVQNNLLSALSRSLAQPSPYLVAPIQPQQSTAYAHPYAYPYAPAQAQVPAPTQAPVQSQASGQPEGQAQETTPKRVPCTTLSTSFVVSSKANDTTVNGAEVCGRCDRSGHGRLDCPRNTMRCNACHQTGHYAGELVNVCGRCK</sequence>
<dbReference type="EMBL" id="CAADRA010005534">
    <property type="protein sequence ID" value="VFT90891.1"/>
    <property type="molecule type" value="Genomic_DNA"/>
</dbReference>
<protein>
    <submittedName>
        <fullName evidence="3">Aste57867_14063 protein</fullName>
    </submittedName>
</protein>
<proteinExistence type="predicted"/>
<feature type="region of interest" description="Disordered" evidence="1">
    <location>
        <begin position="147"/>
        <end position="192"/>
    </location>
</feature>